<reference evidence="1" key="1">
    <citation type="submission" date="2012-01" db="EMBL/GenBank/DDBJ databases">
        <authorList>
            <person name="Campeau S.A."/>
            <person name="Porcella S.F."/>
            <person name="Schwan T.G."/>
            <person name="Barbour A.G."/>
        </authorList>
    </citation>
    <scope>NUCLEOTIDE SEQUENCE</scope>
    <source>
        <strain evidence="1">91E135</strain>
        <plasmid evidence="1">lp150</plasmid>
    </source>
</reference>
<dbReference type="AlphaFoldDB" id="S4VU91"/>
<geneLocation type="plasmid" evidence="1">
    <name>lp150</name>
</geneLocation>
<sequence>MSLKKKFKIKNTKILHYRLIDYSVGSCIITTLAQQLSKAATQISYDIDNDLNKLSLQALMH</sequence>
<organism evidence="1">
    <name type="scientific">Borrelia turicatae (strain 91E135)</name>
    <dbReference type="NCBI Taxonomy" id="314724"/>
    <lineage>
        <taxon>Bacteria</taxon>
        <taxon>Pseudomonadati</taxon>
        <taxon>Spirochaetota</taxon>
        <taxon>Spirochaetia</taxon>
        <taxon>Spirochaetales</taxon>
        <taxon>Borreliaceae</taxon>
        <taxon>Borrelia</taxon>
    </lineage>
</organism>
<dbReference type="EMBL" id="HM008710">
    <property type="protein sequence ID" value="AGO68869.1"/>
    <property type="molecule type" value="Genomic_DNA"/>
</dbReference>
<reference evidence="1" key="3">
    <citation type="submission" date="2015-06" db="EMBL/GenBank/DDBJ databases">
        <authorList>
            <person name="Hoefler B.C."/>
            <person name="Straight P.D."/>
        </authorList>
    </citation>
    <scope>NUCLEOTIDE SEQUENCE</scope>
    <source>
        <strain evidence="1">91E135</strain>
        <plasmid evidence="1">lp150</plasmid>
    </source>
</reference>
<evidence type="ECO:0000313" key="1">
    <source>
        <dbReference type="EMBL" id="AGO68869.1"/>
    </source>
</evidence>
<gene>
    <name evidence="1" type="ORF">BTA095</name>
</gene>
<protein>
    <submittedName>
        <fullName evidence="1">Uncharacterized protein</fullName>
    </submittedName>
</protein>
<keyword evidence="1" id="KW-0614">Plasmid</keyword>
<dbReference type="RefSeq" id="WP_020282332.1">
    <property type="nucleotide sequence ID" value="NZ_CP073182.1"/>
</dbReference>
<name>S4VU91_BORT9</name>
<proteinExistence type="predicted"/>
<accession>S4VU91</accession>
<reference evidence="1" key="2">
    <citation type="journal article" date="2013" name="J. Bacteriol.">
        <title>Large linear plasmids of Borrelia species that cause relapsing fever.</title>
        <authorList>
            <person name="Miller S.C."/>
            <person name="Porcella S.F."/>
            <person name="Raffel S.J."/>
            <person name="Schwan T.G."/>
            <person name="Barbour A.G."/>
        </authorList>
    </citation>
    <scope>NUCLEOTIDE SEQUENCE</scope>
    <source>
        <strain evidence="1">91E135</strain>
        <plasmid evidence="1">lp150</plasmid>
    </source>
</reference>